<evidence type="ECO:0000259" key="2">
    <source>
        <dbReference type="Pfam" id="PF12146"/>
    </source>
</evidence>
<gene>
    <name evidence="4" type="ORF">MuYL_3986</name>
</gene>
<keyword evidence="1" id="KW-0732">Signal</keyword>
<protein>
    <recommendedName>
        <fullName evidence="6">Serine aminopeptidase S33 domain-containing protein</fullName>
    </recommendedName>
</protein>
<evidence type="ECO:0008006" key="6">
    <source>
        <dbReference type="Google" id="ProtNLM"/>
    </source>
</evidence>
<dbReference type="GO" id="GO:0052689">
    <property type="term" value="F:carboxylic ester hydrolase activity"/>
    <property type="evidence" value="ECO:0007669"/>
    <property type="project" value="TreeGrafter"/>
</dbReference>
<organism evidence="4 5">
    <name type="scientific">Mucilaginibacter xinganensis</name>
    <dbReference type="NCBI Taxonomy" id="1234841"/>
    <lineage>
        <taxon>Bacteria</taxon>
        <taxon>Pseudomonadati</taxon>
        <taxon>Bacteroidota</taxon>
        <taxon>Sphingobacteriia</taxon>
        <taxon>Sphingobacteriales</taxon>
        <taxon>Sphingobacteriaceae</taxon>
        <taxon>Mucilaginibacter</taxon>
    </lineage>
</organism>
<dbReference type="PANTHER" id="PTHR43265:SF1">
    <property type="entry name" value="ESTERASE ESTD"/>
    <property type="match status" value="1"/>
</dbReference>
<dbReference type="Pfam" id="PF12146">
    <property type="entry name" value="Hydrolase_4"/>
    <property type="match status" value="1"/>
</dbReference>
<dbReference type="InterPro" id="IPR053145">
    <property type="entry name" value="AB_hydrolase_Est10"/>
</dbReference>
<evidence type="ECO:0000313" key="4">
    <source>
        <dbReference type="EMBL" id="ASU35871.1"/>
    </source>
</evidence>
<dbReference type="AlphaFoldDB" id="A0A223P218"/>
<dbReference type="InterPro" id="IPR024981">
    <property type="entry name" value="DUF3887"/>
</dbReference>
<dbReference type="Pfam" id="PF13026">
    <property type="entry name" value="DUF3887"/>
    <property type="match status" value="1"/>
</dbReference>
<dbReference type="Gene3D" id="3.40.50.1820">
    <property type="entry name" value="alpha/beta hydrolase"/>
    <property type="match status" value="1"/>
</dbReference>
<feature type="chain" id="PRO_5012759095" description="Serine aminopeptidase S33 domain-containing protein" evidence="1">
    <location>
        <begin position="20"/>
        <end position="429"/>
    </location>
</feature>
<dbReference type="SUPFAM" id="SSF53474">
    <property type="entry name" value="alpha/beta-Hydrolases"/>
    <property type="match status" value="1"/>
</dbReference>
<name>A0A223P218_9SPHI</name>
<dbReference type="OrthoDB" id="9809549at2"/>
<dbReference type="Proteomes" id="UP000215002">
    <property type="component" value="Chromosome"/>
</dbReference>
<dbReference type="InterPro" id="IPR022742">
    <property type="entry name" value="Hydrolase_4"/>
</dbReference>
<sequence length="429" mass="47356">MKKILFVVATLLLTGKAIAQAEPANYVTAVTKFTQYYNHDQPDSIFSMFSPEMKASLPIGNFKPTTIQLKSQYGSLLKTEFVKITQTLAIYKATFQNSTFLLNLALNAQNKLTGLLLSPYTEDKIAAGFAFDPSLDETPILLKTLTGTVSGALVMPKNPSGKIPVVIIIADAGATDRDGNNEKTGISANTYKILANDLGKNGIATVRYDKRLVGASMTKSKESELRIEDYSDDAMGLANMLNDDQRFSKVVLFGHGEGALVAALAVNDSPVKGFISAEWNADNGDKILKEQMKSKPQFLQDELKTFLDSLRKGKMTPNIDPALYYIARPSIQNFIMSWCRYDPIRGIKRIKLPILIIQGTTDKTVPAENGQRLKKAKSEATLLEIKNMNHILKEAPADEEQNMATYSKPDLPLKPELIPALVEFINKLR</sequence>
<dbReference type="PANTHER" id="PTHR43265">
    <property type="entry name" value="ESTERASE ESTD"/>
    <property type="match status" value="1"/>
</dbReference>
<accession>A0A223P218</accession>
<dbReference type="KEGG" id="muc:MuYL_3986"/>
<proteinExistence type="predicted"/>
<evidence type="ECO:0000313" key="5">
    <source>
        <dbReference type="Proteomes" id="UP000215002"/>
    </source>
</evidence>
<dbReference type="Gene3D" id="3.10.450.590">
    <property type="match status" value="1"/>
</dbReference>
<feature type="domain" description="DUF3887" evidence="3">
    <location>
        <begin position="31"/>
        <end position="115"/>
    </location>
</feature>
<keyword evidence="5" id="KW-1185">Reference proteome</keyword>
<evidence type="ECO:0000256" key="1">
    <source>
        <dbReference type="SAM" id="SignalP"/>
    </source>
</evidence>
<dbReference type="EMBL" id="CP022743">
    <property type="protein sequence ID" value="ASU35871.1"/>
    <property type="molecule type" value="Genomic_DNA"/>
</dbReference>
<dbReference type="InterPro" id="IPR029058">
    <property type="entry name" value="AB_hydrolase_fold"/>
</dbReference>
<feature type="signal peptide" evidence="1">
    <location>
        <begin position="1"/>
        <end position="19"/>
    </location>
</feature>
<reference evidence="4 5" key="1">
    <citation type="submission" date="2017-08" db="EMBL/GenBank/DDBJ databases">
        <title>Complete genome sequence of Mucilaginibacter sp. strain BJC16-A31.</title>
        <authorList>
            <consortium name="Henan University of Science and Technology"/>
            <person name="You X."/>
        </authorList>
    </citation>
    <scope>NUCLEOTIDE SEQUENCE [LARGE SCALE GENOMIC DNA]</scope>
    <source>
        <strain evidence="4 5">BJC16-A31</strain>
    </source>
</reference>
<feature type="domain" description="Serine aminopeptidase S33" evidence="2">
    <location>
        <begin position="187"/>
        <end position="273"/>
    </location>
</feature>
<evidence type="ECO:0000259" key="3">
    <source>
        <dbReference type="Pfam" id="PF13026"/>
    </source>
</evidence>
<dbReference type="RefSeq" id="WP_094571976.1">
    <property type="nucleotide sequence ID" value="NZ_CP022743.1"/>
</dbReference>